<proteinExistence type="predicted"/>
<keyword evidence="2" id="KW-1133">Transmembrane helix</keyword>
<protein>
    <submittedName>
        <fullName evidence="3">Uncharacterized protein</fullName>
    </submittedName>
</protein>
<feature type="transmembrane region" description="Helical" evidence="2">
    <location>
        <begin position="210"/>
        <end position="228"/>
    </location>
</feature>
<dbReference type="Gramene" id="PNW76155">
    <property type="protein sequence ID" value="PNW76155"/>
    <property type="gene ID" value="CHLRE_12g545650v5"/>
</dbReference>
<sequence length="244" mass="26403">MKEAKGRRARSATNTGVVSYAGQQRRVHYFLIEYPDGATETVTHAQLRPRLVPKQQARAAAVTSVEPAVPPPAEELPSRGVSLPESTPSELECLSELIDLSQVTSVYAPLNVPDATAAWVRAHGCTLRRGRPVSGLAALEAASLRRAQQDGIGMNVIWLEVYPAAVDTHVEATRDFVTDAVIARVPREYVGKAGKARLSRLRKRRASGELLIASCATCVWLVLLSKGIKRWGFVTAMSAGEPVL</sequence>
<keyword evidence="2" id="KW-0472">Membrane</keyword>
<gene>
    <name evidence="3" type="ORF">CHLRE_12g545650v5</name>
</gene>
<keyword evidence="4" id="KW-1185">Reference proteome</keyword>
<dbReference type="Proteomes" id="UP000006906">
    <property type="component" value="Chromosome 12"/>
</dbReference>
<reference evidence="3 4" key="1">
    <citation type="journal article" date="2007" name="Science">
        <title>The Chlamydomonas genome reveals the evolution of key animal and plant functions.</title>
        <authorList>
            <person name="Merchant S.S."/>
            <person name="Prochnik S.E."/>
            <person name="Vallon O."/>
            <person name="Harris E.H."/>
            <person name="Karpowicz S.J."/>
            <person name="Witman G.B."/>
            <person name="Terry A."/>
            <person name="Salamov A."/>
            <person name="Fritz-Laylin L.K."/>
            <person name="Marechal-Drouard L."/>
            <person name="Marshall W.F."/>
            <person name="Qu L.H."/>
            <person name="Nelson D.R."/>
            <person name="Sanderfoot A.A."/>
            <person name="Spalding M.H."/>
            <person name="Kapitonov V.V."/>
            <person name="Ren Q."/>
            <person name="Ferris P."/>
            <person name="Lindquist E."/>
            <person name="Shapiro H."/>
            <person name="Lucas S.M."/>
            <person name="Grimwood J."/>
            <person name="Schmutz J."/>
            <person name="Cardol P."/>
            <person name="Cerutti H."/>
            <person name="Chanfreau G."/>
            <person name="Chen C.L."/>
            <person name="Cognat V."/>
            <person name="Croft M.T."/>
            <person name="Dent R."/>
            <person name="Dutcher S."/>
            <person name="Fernandez E."/>
            <person name="Fukuzawa H."/>
            <person name="Gonzalez-Ballester D."/>
            <person name="Gonzalez-Halphen D."/>
            <person name="Hallmann A."/>
            <person name="Hanikenne M."/>
            <person name="Hippler M."/>
            <person name="Inwood W."/>
            <person name="Jabbari K."/>
            <person name="Kalanon M."/>
            <person name="Kuras R."/>
            <person name="Lefebvre P.A."/>
            <person name="Lemaire S.D."/>
            <person name="Lobanov A.V."/>
            <person name="Lohr M."/>
            <person name="Manuell A."/>
            <person name="Meier I."/>
            <person name="Mets L."/>
            <person name="Mittag M."/>
            <person name="Mittelmeier T."/>
            <person name="Moroney J.V."/>
            <person name="Moseley J."/>
            <person name="Napoli C."/>
            <person name="Nedelcu A.M."/>
            <person name="Niyogi K."/>
            <person name="Novoselov S.V."/>
            <person name="Paulsen I.T."/>
            <person name="Pazour G."/>
            <person name="Purton S."/>
            <person name="Ral J.P."/>
            <person name="Riano-Pachon D.M."/>
            <person name="Riekhof W."/>
            <person name="Rymarquis L."/>
            <person name="Schroda M."/>
            <person name="Stern D."/>
            <person name="Umen J."/>
            <person name="Willows R."/>
            <person name="Wilson N."/>
            <person name="Zimmer S.L."/>
            <person name="Allmer J."/>
            <person name="Balk J."/>
            <person name="Bisova K."/>
            <person name="Chen C.J."/>
            <person name="Elias M."/>
            <person name="Gendler K."/>
            <person name="Hauser C."/>
            <person name="Lamb M.R."/>
            <person name="Ledford H."/>
            <person name="Long J.C."/>
            <person name="Minagawa J."/>
            <person name="Page M.D."/>
            <person name="Pan J."/>
            <person name="Pootakham W."/>
            <person name="Roje S."/>
            <person name="Rose A."/>
            <person name="Stahlberg E."/>
            <person name="Terauchi A.M."/>
            <person name="Yang P."/>
            <person name="Ball S."/>
            <person name="Bowler C."/>
            <person name="Dieckmann C.L."/>
            <person name="Gladyshev V.N."/>
            <person name="Green P."/>
            <person name="Jorgensen R."/>
            <person name="Mayfield S."/>
            <person name="Mueller-Roeber B."/>
            <person name="Rajamani S."/>
            <person name="Sayre R.T."/>
            <person name="Brokstein P."/>
            <person name="Dubchak I."/>
            <person name="Goodstein D."/>
            <person name="Hornick L."/>
            <person name="Huang Y.W."/>
            <person name="Jhaveri J."/>
            <person name="Luo Y."/>
            <person name="Martinez D."/>
            <person name="Ngau W.C."/>
            <person name="Otillar B."/>
            <person name="Poliakov A."/>
            <person name="Porter A."/>
            <person name="Szajkowski L."/>
            <person name="Werner G."/>
            <person name="Zhou K."/>
            <person name="Grigoriev I.V."/>
            <person name="Rokhsar D.S."/>
            <person name="Grossman A.R."/>
        </authorList>
    </citation>
    <scope>NUCLEOTIDE SEQUENCE [LARGE SCALE GENOMIC DNA]</scope>
    <source>
        <strain evidence="4">CC-503</strain>
    </source>
</reference>
<organism evidence="3 4">
    <name type="scientific">Chlamydomonas reinhardtii</name>
    <name type="common">Chlamydomonas smithii</name>
    <dbReference type="NCBI Taxonomy" id="3055"/>
    <lineage>
        <taxon>Eukaryota</taxon>
        <taxon>Viridiplantae</taxon>
        <taxon>Chlorophyta</taxon>
        <taxon>core chlorophytes</taxon>
        <taxon>Chlorophyceae</taxon>
        <taxon>CS clade</taxon>
        <taxon>Chlamydomonadales</taxon>
        <taxon>Chlamydomonadaceae</taxon>
        <taxon>Chlamydomonas</taxon>
    </lineage>
</organism>
<accession>A0A2K3D6J7</accession>
<dbReference type="InParanoid" id="A0A2K3D6J7"/>
<dbReference type="GeneID" id="66055762"/>
<dbReference type="AlphaFoldDB" id="A0A2K3D6J7"/>
<dbReference type="EMBL" id="CM008973">
    <property type="protein sequence ID" value="PNW76155.1"/>
    <property type="molecule type" value="Genomic_DNA"/>
</dbReference>
<evidence type="ECO:0000313" key="4">
    <source>
        <dbReference type="Proteomes" id="UP000006906"/>
    </source>
</evidence>
<dbReference type="RefSeq" id="XP_042919106.1">
    <property type="nucleotide sequence ID" value="XM_043068867.1"/>
</dbReference>
<evidence type="ECO:0000313" key="3">
    <source>
        <dbReference type="EMBL" id="PNW76155.1"/>
    </source>
</evidence>
<dbReference type="OMA" id="EANEHPC"/>
<dbReference type="KEGG" id="cre:CHLRE_12g545650v5"/>
<evidence type="ECO:0000256" key="1">
    <source>
        <dbReference type="SAM" id="MobiDB-lite"/>
    </source>
</evidence>
<keyword evidence="2" id="KW-0812">Transmembrane</keyword>
<name>A0A2K3D6J7_CHLRE</name>
<evidence type="ECO:0000256" key="2">
    <source>
        <dbReference type="SAM" id="Phobius"/>
    </source>
</evidence>
<feature type="region of interest" description="Disordered" evidence="1">
    <location>
        <begin position="64"/>
        <end position="85"/>
    </location>
</feature>